<dbReference type="InterPro" id="IPR016181">
    <property type="entry name" value="Acyl_CoA_acyltransferase"/>
</dbReference>
<dbReference type="AlphaFoldDB" id="A0A838XQL5"/>
<dbReference type="EMBL" id="JACEON010000003">
    <property type="protein sequence ID" value="MBA4610998.1"/>
    <property type="molecule type" value="Genomic_DNA"/>
</dbReference>
<keyword evidence="2" id="KW-0808">Transferase</keyword>
<evidence type="ECO:0000313" key="2">
    <source>
        <dbReference type="EMBL" id="MBA4610998.1"/>
    </source>
</evidence>
<reference evidence="2 3" key="2">
    <citation type="submission" date="2020-08" db="EMBL/GenBank/DDBJ databases">
        <title>Stappia taiwanensis sp. nov., isolated from a coastal thermal spring.</title>
        <authorList>
            <person name="Kampfer P."/>
        </authorList>
    </citation>
    <scope>NUCLEOTIDE SEQUENCE [LARGE SCALE GENOMIC DNA]</scope>
    <source>
        <strain evidence="2 3">DSM 23284</strain>
    </source>
</reference>
<dbReference type="PROSITE" id="PS51186">
    <property type="entry name" value="GNAT"/>
    <property type="match status" value="1"/>
</dbReference>
<sequence length="265" mass="28705">MLDWAAAEGWNPGVDDADPFFAADPQGFFVARVGGTPAASMALVRYSEAFAFIGFYITAPDWRGHGLGRRLWDHALASHGARTIGLDALPDMVPRYAAAGFTPAHRTVTMAGFPYVEPPRDPRLTIAGRGLFPSLSDYDGMCFPAPRAPFLSRWLEPGGSRRAFALVDAGRVSGFGAIRQCRDGFKIGPLFADTPVDAEVLLRALVSQVRGQEVFLKVPEHNGEAMRLAEECDLSPMLEATRMFRGPAPEGPSHRVFGLTTLDLG</sequence>
<dbReference type="PANTHER" id="PTHR47237:SF1">
    <property type="entry name" value="SLL0310 PROTEIN"/>
    <property type="match status" value="1"/>
</dbReference>
<evidence type="ECO:0000259" key="1">
    <source>
        <dbReference type="PROSITE" id="PS51186"/>
    </source>
</evidence>
<dbReference type="InterPro" id="IPR041496">
    <property type="entry name" value="YitH/HolE_GNAT"/>
</dbReference>
<name>A0A838XQL5_9HYPH</name>
<dbReference type="SUPFAM" id="SSF55729">
    <property type="entry name" value="Acyl-CoA N-acyltransferases (Nat)"/>
    <property type="match status" value="1"/>
</dbReference>
<dbReference type="PANTHER" id="PTHR47237">
    <property type="entry name" value="SLL0310 PROTEIN"/>
    <property type="match status" value="1"/>
</dbReference>
<accession>A0A838XQL5</accession>
<comment type="caution">
    <text evidence="2">The sequence shown here is derived from an EMBL/GenBank/DDBJ whole genome shotgun (WGS) entry which is preliminary data.</text>
</comment>
<keyword evidence="3" id="KW-1185">Reference proteome</keyword>
<evidence type="ECO:0000313" key="3">
    <source>
        <dbReference type="Proteomes" id="UP000559404"/>
    </source>
</evidence>
<reference evidence="2 3" key="1">
    <citation type="submission" date="2020-07" db="EMBL/GenBank/DDBJ databases">
        <authorList>
            <person name="Li M."/>
        </authorList>
    </citation>
    <scope>NUCLEOTIDE SEQUENCE [LARGE SCALE GENOMIC DNA]</scope>
    <source>
        <strain evidence="2 3">DSM 23284</strain>
    </source>
</reference>
<proteinExistence type="predicted"/>
<dbReference type="GO" id="GO:0016747">
    <property type="term" value="F:acyltransferase activity, transferring groups other than amino-acyl groups"/>
    <property type="evidence" value="ECO:0007669"/>
    <property type="project" value="InterPro"/>
</dbReference>
<dbReference type="Pfam" id="PF00583">
    <property type="entry name" value="Acetyltransf_1"/>
    <property type="match status" value="1"/>
</dbReference>
<dbReference type="Proteomes" id="UP000559404">
    <property type="component" value="Unassembled WGS sequence"/>
</dbReference>
<gene>
    <name evidence="2" type="ORF">H1W37_05000</name>
</gene>
<feature type="domain" description="N-acetyltransferase" evidence="1">
    <location>
        <begin position="1"/>
        <end position="138"/>
    </location>
</feature>
<dbReference type="Gene3D" id="3.40.630.30">
    <property type="match status" value="1"/>
</dbReference>
<dbReference type="Gene3D" id="3.40.630.90">
    <property type="match status" value="1"/>
</dbReference>
<protein>
    <submittedName>
        <fullName evidence="2">GNAT family N-acetyltransferase</fullName>
    </submittedName>
</protein>
<dbReference type="CDD" id="cd04301">
    <property type="entry name" value="NAT_SF"/>
    <property type="match status" value="1"/>
</dbReference>
<dbReference type="Pfam" id="PF18014">
    <property type="entry name" value="Acetyltransf_18"/>
    <property type="match status" value="1"/>
</dbReference>
<organism evidence="2 3">
    <name type="scientific">Stappia taiwanensis</name>
    <dbReference type="NCBI Taxonomy" id="992267"/>
    <lineage>
        <taxon>Bacteria</taxon>
        <taxon>Pseudomonadati</taxon>
        <taxon>Pseudomonadota</taxon>
        <taxon>Alphaproteobacteria</taxon>
        <taxon>Hyphomicrobiales</taxon>
        <taxon>Stappiaceae</taxon>
        <taxon>Stappia</taxon>
    </lineage>
</organism>
<dbReference type="InterPro" id="IPR052729">
    <property type="entry name" value="Acyl/Acetyltrans_Enzymes"/>
</dbReference>
<dbReference type="InterPro" id="IPR000182">
    <property type="entry name" value="GNAT_dom"/>
</dbReference>